<dbReference type="Proteomes" id="UP001306119">
    <property type="component" value="Unassembled WGS sequence"/>
</dbReference>
<protein>
    <recommendedName>
        <fullName evidence="3">Phage late control gene D protein (GPD)</fullName>
    </recommendedName>
</protein>
<accession>A0ABU6L8S2</accession>
<proteinExistence type="predicted"/>
<evidence type="ECO:0000313" key="2">
    <source>
        <dbReference type="Proteomes" id="UP001306119"/>
    </source>
</evidence>
<comment type="caution">
    <text evidence="1">The sequence shown here is derived from an EMBL/GenBank/DDBJ whole genome shotgun (WGS) entry which is preliminary data.</text>
</comment>
<evidence type="ECO:0008006" key="3">
    <source>
        <dbReference type="Google" id="ProtNLM"/>
    </source>
</evidence>
<dbReference type="RefSeq" id="WP_327775272.1">
    <property type="nucleotide sequence ID" value="NZ_JAYXUG010000013.1"/>
</dbReference>
<organism evidence="1 2">
    <name type="scientific">Photobacterium toruni</name>
    <dbReference type="NCBI Taxonomy" id="1935446"/>
    <lineage>
        <taxon>Bacteria</taxon>
        <taxon>Pseudomonadati</taxon>
        <taxon>Pseudomonadota</taxon>
        <taxon>Gammaproteobacteria</taxon>
        <taxon>Vibrionales</taxon>
        <taxon>Vibrionaceae</taxon>
        <taxon>Photobacterium</taxon>
    </lineage>
</organism>
<reference evidence="1 2" key="1">
    <citation type="submission" date="2024-01" db="EMBL/GenBank/DDBJ databases">
        <title>Active colonisers of the gastrointestinal tract of Atlantic salmon farmed in a warm water region.</title>
        <authorList>
            <person name="Bowman J.P."/>
        </authorList>
    </citation>
    <scope>NUCLEOTIDE SEQUENCE [LARGE SCALE GENOMIC DNA]</scope>
    <source>
        <strain evidence="1 2">S3MW1</strain>
    </source>
</reference>
<sequence length="333" mass="37238">MPADRQYTFIQRLAIVDKNGNKQYILPDSVISADITEHSNMNGTLLILKLNDPATEYRDNLKVKFGAILEVTYGCVINKNDDLVIDSFFIMPSQSENGTLTIEAIQVDCYKLKKPAQRPQFFVEQSPASILKQLIKNKPIVVDCPNGIGTYHLNVGGNASRLIRTMARDYGCLAYYSRGTFYFVSIKSAMDKKSNIILENGNANAKYPILNYKIHDSLFMFDSMLKRKFIRWSTTAGMEESTNSHDNGTVIITAANKPALTNQGRTIIPTATVDTAGYGGFKSGLSCQLVLRVNQAEKELDETLKERQLIDSVTHHVKGNQYICRLKLGVCDE</sequence>
<name>A0ABU6L8S2_9GAMM</name>
<gene>
    <name evidence="1" type="ORF">VXS06_14485</name>
</gene>
<dbReference type="EMBL" id="JAYXUG010000013">
    <property type="protein sequence ID" value="MEC6832971.1"/>
    <property type="molecule type" value="Genomic_DNA"/>
</dbReference>
<keyword evidence="2" id="KW-1185">Reference proteome</keyword>
<evidence type="ECO:0000313" key="1">
    <source>
        <dbReference type="EMBL" id="MEC6832971.1"/>
    </source>
</evidence>